<sequence>TYSGLFLVAVNPYYNLPIYTDEILRSYRGKKRGEVPPHIFAISDSAYQYMLQHRENQAILITGESGAGKTENTKKVIQYLTGIASGRAKSKLTTTSLEQQILRANPILEAFGNAKTVRNNNSSRFGKFIRIAFNNNGQISGANIDWYLFEKSRVTHQSGTERNYHVFYQFIRGASPELKQRLLVDGSLNDYGYTRQSLKDIDGVDDVQDFKQLTESLAIMNFSGEQQASLFRVLAAVLHLSNIKVTSSRDDQAMLAEPVAAEKVCHVLGIPTADFTKGLLRPRVRAGRDWMTQARNV</sequence>
<reference evidence="10" key="1">
    <citation type="submission" date="2022-07" db="EMBL/GenBank/DDBJ databases">
        <title>Phylogenomic reconstructions and comparative analyses of Kickxellomycotina fungi.</title>
        <authorList>
            <person name="Reynolds N.K."/>
            <person name="Stajich J.E."/>
            <person name="Barry K."/>
            <person name="Grigoriev I.V."/>
            <person name="Crous P."/>
            <person name="Smith M.E."/>
        </authorList>
    </citation>
    <scope>NUCLEOTIDE SEQUENCE</scope>
    <source>
        <strain evidence="10">RSA 567</strain>
    </source>
</reference>
<organism evidence="10 11">
    <name type="scientific">Dimargaris verticillata</name>
    <dbReference type="NCBI Taxonomy" id="2761393"/>
    <lineage>
        <taxon>Eukaryota</taxon>
        <taxon>Fungi</taxon>
        <taxon>Fungi incertae sedis</taxon>
        <taxon>Zoopagomycota</taxon>
        <taxon>Kickxellomycotina</taxon>
        <taxon>Dimargaritomycetes</taxon>
        <taxon>Dimargaritales</taxon>
        <taxon>Dimargaritaceae</taxon>
        <taxon>Dimargaris</taxon>
    </lineage>
</organism>
<dbReference type="SMART" id="SM00242">
    <property type="entry name" value="MYSc"/>
    <property type="match status" value="1"/>
</dbReference>
<feature type="non-terminal residue" evidence="10">
    <location>
        <position position="1"/>
    </location>
</feature>
<name>A0A9W8AW69_9FUNG</name>
<dbReference type="Gene3D" id="3.40.850.10">
    <property type="entry name" value="Kinesin motor domain"/>
    <property type="match status" value="1"/>
</dbReference>
<keyword evidence="2 8" id="KW-0547">Nucleotide-binding</keyword>
<dbReference type="Proteomes" id="UP001151582">
    <property type="component" value="Unassembled WGS sequence"/>
</dbReference>
<evidence type="ECO:0000256" key="8">
    <source>
        <dbReference type="PROSITE-ProRule" id="PRU00782"/>
    </source>
</evidence>
<dbReference type="InterPro" id="IPR027417">
    <property type="entry name" value="P-loop_NTPase"/>
</dbReference>
<keyword evidence="6 8" id="KW-0505">Motor protein</keyword>
<dbReference type="GO" id="GO:0005524">
    <property type="term" value="F:ATP binding"/>
    <property type="evidence" value="ECO:0007669"/>
    <property type="project" value="UniProtKB-UniRule"/>
</dbReference>
<feature type="non-terminal residue" evidence="10">
    <location>
        <position position="297"/>
    </location>
</feature>
<dbReference type="PROSITE" id="PS51456">
    <property type="entry name" value="MYOSIN_MOTOR"/>
    <property type="match status" value="1"/>
</dbReference>
<dbReference type="PANTHER" id="PTHR13140">
    <property type="entry name" value="MYOSIN"/>
    <property type="match status" value="1"/>
</dbReference>
<evidence type="ECO:0000256" key="4">
    <source>
        <dbReference type="ARBA" id="ARBA00023054"/>
    </source>
</evidence>
<evidence type="ECO:0000256" key="5">
    <source>
        <dbReference type="ARBA" id="ARBA00023123"/>
    </source>
</evidence>
<evidence type="ECO:0000259" key="9">
    <source>
        <dbReference type="PROSITE" id="PS51456"/>
    </source>
</evidence>
<protein>
    <submittedName>
        <fullName evidence="10">Class II myosin</fullName>
    </submittedName>
</protein>
<comment type="caution">
    <text evidence="10">The sequence shown here is derived from an EMBL/GenBank/DDBJ whole genome shotgun (WGS) entry which is preliminary data.</text>
</comment>
<evidence type="ECO:0000256" key="1">
    <source>
        <dbReference type="ARBA" id="ARBA00008314"/>
    </source>
</evidence>
<keyword evidence="3 8" id="KW-0067">ATP-binding</keyword>
<dbReference type="InterPro" id="IPR036961">
    <property type="entry name" value="Kinesin_motor_dom_sf"/>
</dbReference>
<dbReference type="OrthoDB" id="6108017at2759"/>
<feature type="domain" description="Myosin motor" evidence="9">
    <location>
        <begin position="1"/>
        <end position="297"/>
    </location>
</feature>
<dbReference type="GO" id="GO:0000146">
    <property type="term" value="F:microfilament motor activity"/>
    <property type="evidence" value="ECO:0007669"/>
    <property type="project" value="TreeGrafter"/>
</dbReference>
<dbReference type="PANTHER" id="PTHR13140:SF857">
    <property type="entry name" value="MYOSIN-11"/>
    <property type="match status" value="1"/>
</dbReference>
<keyword evidence="7 8" id="KW-0009">Actin-binding</keyword>
<evidence type="ECO:0000256" key="2">
    <source>
        <dbReference type="ARBA" id="ARBA00022741"/>
    </source>
</evidence>
<evidence type="ECO:0000256" key="7">
    <source>
        <dbReference type="ARBA" id="ARBA00023203"/>
    </source>
</evidence>
<dbReference type="GO" id="GO:0007015">
    <property type="term" value="P:actin filament organization"/>
    <property type="evidence" value="ECO:0007669"/>
    <property type="project" value="TreeGrafter"/>
</dbReference>
<dbReference type="GO" id="GO:0016459">
    <property type="term" value="C:myosin complex"/>
    <property type="evidence" value="ECO:0007669"/>
    <property type="project" value="UniProtKB-KW"/>
</dbReference>
<comment type="similarity">
    <text evidence="1 8">Belongs to the TRAFAC class myosin-kinesin ATPase superfamily. Myosin family.</text>
</comment>
<accession>A0A9W8AW69</accession>
<comment type="caution">
    <text evidence="8">Lacks conserved residue(s) required for the propagation of feature annotation.</text>
</comment>
<evidence type="ECO:0000256" key="6">
    <source>
        <dbReference type="ARBA" id="ARBA00023175"/>
    </source>
</evidence>
<dbReference type="SUPFAM" id="SSF52540">
    <property type="entry name" value="P-loop containing nucleoside triphosphate hydrolases"/>
    <property type="match status" value="1"/>
</dbReference>
<evidence type="ECO:0000313" key="11">
    <source>
        <dbReference type="Proteomes" id="UP001151582"/>
    </source>
</evidence>
<evidence type="ECO:0000313" key="10">
    <source>
        <dbReference type="EMBL" id="KAJ1969017.1"/>
    </source>
</evidence>
<dbReference type="GO" id="GO:0005737">
    <property type="term" value="C:cytoplasm"/>
    <property type="evidence" value="ECO:0007669"/>
    <property type="project" value="TreeGrafter"/>
</dbReference>
<proteinExistence type="inferred from homology"/>
<dbReference type="GO" id="GO:0051015">
    <property type="term" value="F:actin filament binding"/>
    <property type="evidence" value="ECO:0007669"/>
    <property type="project" value="TreeGrafter"/>
</dbReference>
<dbReference type="EMBL" id="JANBQB010002011">
    <property type="protein sequence ID" value="KAJ1969017.1"/>
    <property type="molecule type" value="Genomic_DNA"/>
</dbReference>
<dbReference type="Pfam" id="PF00063">
    <property type="entry name" value="Myosin_head"/>
    <property type="match status" value="1"/>
</dbReference>
<dbReference type="InterPro" id="IPR001609">
    <property type="entry name" value="Myosin_head_motor_dom-like"/>
</dbReference>
<dbReference type="AlphaFoldDB" id="A0A9W8AW69"/>
<dbReference type="GO" id="GO:0016020">
    <property type="term" value="C:membrane"/>
    <property type="evidence" value="ECO:0007669"/>
    <property type="project" value="TreeGrafter"/>
</dbReference>
<evidence type="ECO:0000256" key="3">
    <source>
        <dbReference type="ARBA" id="ARBA00022840"/>
    </source>
</evidence>
<gene>
    <name evidence="10" type="primary">MYO1_4</name>
    <name evidence="10" type="ORF">H4R34_006205</name>
</gene>
<dbReference type="PRINTS" id="PR00193">
    <property type="entry name" value="MYOSINHEAVY"/>
</dbReference>
<keyword evidence="4" id="KW-0175">Coiled coil</keyword>
<feature type="binding site" evidence="8">
    <location>
        <begin position="63"/>
        <end position="70"/>
    </location>
    <ligand>
        <name>ATP</name>
        <dbReference type="ChEBI" id="CHEBI:30616"/>
    </ligand>
</feature>
<keyword evidence="5 8" id="KW-0518">Myosin</keyword>
<keyword evidence="11" id="KW-1185">Reference proteome</keyword>